<keyword evidence="3" id="KW-1185">Reference proteome</keyword>
<evidence type="ECO:0000256" key="1">
    <source>
        <dbReference type="SAM" id="SignalP"/>
    </source>
</evidence>
<feature type="signal peptide" evidence="1">
    <location>
        <begin position="1"/>
        <end position="21"/>
    </location>
</feature>
<gene>
    <name evidence="2" type="ORF">FMM02_02315</name>
</gene>
<dbReference type="EMBL" id="CP041659">
    <property type="protein sequence ID" value="QDP18898.1"/>
    <property type="molecule type" value="Genomic_DNA"/>
</dbReference>
<sequence>MKRFIAAATAATIAAAVPAAAQQLPLASGEYWEITAVDVEDGQGITYANWLASEWRRFNDFAKTQGWISDYDILANVHNREGEGDFYLVVKYKNLPDGAEQERRNVAFREKMQRSDSQLAQESGGRAKYRHVLGSMLLQEMNFRN</sequence>
<organism evidence="2 3">
    <name type="scientific">Sphingomonas xanthus</name>
    <dbReference type="NCBI Taxonomy" id="2594473"/>
    <lineage>
        <taxon>Bacteria</taxon>
        <taxon>Pseudomonadati</taxon>
        <taxon>Pseudomonadota</taxon>
        <taxon>Alphaproteobacteria</taxon>
        <taxon>Sphingomonadales</taxon>
        <taxon>Sphingomonadaceae</taxon>
        <taxon>Sphingomonas</taxon>
    </lineage>
</organism>
<proteinExistence type="predicted"/>
<accession>A0A516IPN4</accession>
<name>A0A516IPN4_9SPHN</name>
<reference evidence="2 3" key="1">
    <citation type="submission" date="2019-07" db="EMBL/GenBank/DDBJ databases">
        <title>Sphingomonas AE3 Genome sequencing and assembly.</title>
        <authorList>
            <person name="Kim H."/>
        </authorList>
    </citation>
    <scope>NUCLEOTIDE SEQUENCE [LARGE SCALE GENOMIC DNA]</scope>
    <source>
        <strain evidence="2 3">AE3</strain>
    </source>
</reference>
<evidence type="ECO:0000313" key="2">
    <source>
        <dbReference type="EMBL" id="QDP18898.1"/>
    </source>
</evidence>
<feature type="chain" id="PRO_5022166984" evidence="1">
    <location>
        <begin position="22"/>
        <end position="145"/>
    </location>
</feature>
<dbReference type="KEGG" id="sxa:FMM02_02315"/>
<dbReference type="AlphaFoldDB" id="A0A516IPN4"/>
<keyword evidence="1" id="KW-0732">Signal</keyword>
<dbReference type="Proteomes" id="UP000321857">
    <property type="component" value="Chromosome"/>
</dbReference>
<dbReference type="RefSeq" id="WP_147493358.1">
    <property type="nucleotide sequence ID" value="NZ_CP041659.1"/>
</dbReference>
<dbReference type="OrthoDB" id="5985781at2"/>
<evidence type="ECO:0000313" key="3">
    <source>
        <dbReference type="Proteomes" id="UP000321857"/>
    </source>
</evidence>
<protein>
    <submittedName>
        <fullName evidence="2">Uncharacterized protein</fullName>
    </submittedName>
</protein>